<evidence type="ECO:0000313" key="9">
    <source>
        <dbReference type="Proteomes" id="UP000241639"/>
    </source>
</evidence>
<evidence type="ECO:0000313" key="8">
    <source>
        <dbReference type="EMBL" id="PTM54738.1"/>
    </source>
</evidence>
<dbReference type="Proteomes" id="UP000241639">
    <property type="component" value="Unassembled WGS sequence"/>
</dbReference>
<dbReference type="Gene3D" id="3.40.50.300">
    <property type="entry name" value="P-loop containing nucleotide triphosphate hydrolases"/>
    <property type="match status" value="3"/>
</dbReference>
<dbReference type="GO" id="GO:0005524">
    <property type="term" value="F:ATP binding"/>
    <property type="evidence" value="ECO:0007669"/>
    <property type="project" value="UniProtKB-UniRule"/>
</dbReference>
<dbReference type="GO" id="GO:0005829">
    <property type="term" value="C:cytosol"/>
    <property type="evidence" value="ECO:0007669"/>
    <property type="project" value="TreeGrafter"/>
</dbReference>
<dbReference type="GO" id="GO:0043138">
    <property type="term" value="F:3'-5' DNA helicase activity"/>
    <property type="evidence" value="ECO:0007669"/>
    <property type="project" value="TreeGrafter"/>
</dbReference>
<dbReference type="Pfam" id="PF00580">
    <property type="entry name" value="UvrD-helicase"/>
    <property type="match status" value="1"/>
</dbReference>
<dbReference type="InterPro" id="IPR014016">
    <property type="entry name" value="UvrD-like_ATP-bd"/>
</dbReference>
<protein>
    <submittedName>
        <fullName evidence="8">DNA helicase-2/ATP-dependent DNA helicase PcrA</fullName>
    </submittedName>
</protein>
<dbReference type="RefSeq" id="WP_107728369.1">
    <property type="nucleotide sequence ID" value="NZ_PZZP01000003.1"/>
</dbReference>
<comment type="caution">
    <text evidence="8">The sequence shown here is derived from an EMBL/GenBank/DDBJ whole genome shotgun (WGS) entry which is preliminary data.</text>
</comment>
<keyword evidence="4 5" id="KW-0067">ATP-binding</keyword>
<dbReference type="OrthoDB" id="9787585at2"/>
<dbReference type="GO" id="GO:0016787">
    <property type="term" value="F:hydrolase activity"/>
    <property type="evidence" value="ECO:0007669"/>
    <property type="project" value="UniProtKB-UniRule"/>
</dbReference>
<dbReference type="PANTHER" id="PTHR11070:SF17">
    <property type="entry name" value="DNA HELICASE IV"/>
    <property type="match status" value="1"/>
</dbReference>
<keyword evidence="6" id="KW-0175">Coiled coil</keyword>
<dbReference type="AlphaFoldDB" id="A0A2T4Z1W1"/>
<evidence type="ECO:0000256" key="4">
    <source>
        <dbReference type="ARBA" id="ARBA00022840"/>
    </source>
</evidence>
<feature type="binding site" evidence="5">
    <location>
        <begin position="204"/>
        <end position="211"/>
    </location>
    <ligand>
        <name>ATP</name>
        <dbReference type="ChEBI" id="CHEBI:30616"/>
    </ligand>
</feature>
<evidence type="ECO:0000256" key="6">
    <source>
        <dbReference type="SAM" id="Coils"/>
    </source>
</evidence>
<sequence length="716" mass="83668">MVSEQSYHEEQRQLERTLKQMREILEYRSKKPRYVGNDVTEQILDEMNEKTKQELKRALNEPYFGRLNFQEEGKAEVQPYYIGKVGVMDHDSNHPIVIDWRAPLASLFYSFNGEEDRTFYEAPDGIVEGSLYLKRNVVIRQQQLLRVVDSFVKGELNLTGADEFLLHKLGDRKDHRLRDIVSTIQQEQNDIIRAPKNTAMIIQGVAGSGKTTVALHRLAYLLYHYRDQLKPERMMIFAPSTMFLDYISAVLPELGVGDIQQRTFEEWALGLLSEEVALSDPASRYYRRFEQPRGVEDGDLKCSSEDGFVTENTASRYKGSIAFKRLLDSYLTCMEEWNTPDRPFEAWENHALSVDTLRRWYEYEYRSYPLYRRKERILARIKRWVESELKAIEDRQRQKDCRKKASQRLRTWSKQWLAQSPSELYRELFLPSKRTPQPMVAVSRQIPEDVRQEMATAFKGKVLEYEDLAPLLYIQFQLFGVEQKQRFDHVVIDEAQDFSPFQVDLMKGLVRENSFTILGDLAQGIHADHGTVDWKQLQELFSEEQTTYHELKQSYRSTMEIIQFANHLLEKTKLAVSKAVPVFRSGEPVQWIHIDPGNKVSILRTWIKQMQKQGYQSMAIVTRTEKGASNIYQDLLENGLETSFIDANRQEYTGGISVIPVYLTKGLEFDAVLLWEVDEHYYRVNEQEAKLLYVGCTRALHQLWIGVGEQPSPLIR</sequence>
<keyword evidence="3 5" id="KW-0347">Helicase</keyword>
<dbReference type="PROSITE" id="PS51198">
    <property type="entry name" value="UVRD_HELICASE_ATP_BIND"/>
    <property type="match status" value="1"/>
</dbReference>
<keyword evidence="1 5" id="KW-0547">Nucleotide-binding</keyword>
<dbReference type="PANTHER" id="PTHR11070">
    <property type="entry name" value="UVRD / RECB / PCRA DNA HELICASE FAMILY MEMBER"/>
    <property type="match status" value="1"/>
</dbReference>
<evidence type="ECO:0000256" key="1">
    <source>
        <dbReference type="ARBA" id="ARBA00022741"/>
    </source>
</evidence>
<reference evidence="8 9" key="1">
    <citation type="submission" date="2018-04" db="EMBL/GenBank/DDBJ databases">
        <title>Genomic Encyclopedia of Archaeal and Bacterial Type Strains, Phase II (KMG-II): from individual species to whole genera.</title>
        <authorList>
            <person name="Goeker M."/>
        </authorList>
    </citation>
    <scope>NUCLEOTIDE SEQUENCE [LARGE SCALE GENOMIC DNA]</scope>
    <source>
        <strain evidence="8 9">DSM 45169</strain>
    </source>
</reference>
<organism evidence="8 9">
    <name type="scientific">Desmospora activa DSM 45169</name>
    <dbReference type="NCBI Taxonomy" id="1121389"/>
    <lineage>
        <taxon>Bacteria</taxon>
        <taxon>Bacillati</taxon>
        <taxon>Bacillota</taxon>
        <taxon>Bacilli</taxon>
        <taxon>Bacillales</taxon>
        <taxon>Thermoactinomycetaceae</taxon>
        <taxon>Desmospora</taxon>
    </lineage>
</organism>
<dbReference type="InterPro" id="IPR000212">
    <property type="entry name" value="DNA_helicase_UvrD/REP"/>
</dbReference>
<dbReference type="InterPro" id="IPR027785">
    <property type="entry name" value="UvrD-like_helicase_C"/>
</dbReference>
<keyword evidence="2 5" id="KW-0378">Hydrolase</keyword>
<evidence type="ECO:0000256" key="3">
    <source>
        <dbReference type="ARBA" id="ARBA00022806"/>
    </source>
</evidence>
<feature type="domain" description="UvrD-like helicase ATP-binding" evidence="7">
    <location>
        <begin position="183"/>
        <end position="558"/>
    </location>
</feature>
<feature type="coiled-coil region" evidence="6">
    <location>
        <begin position="4"/>
        <end position="61"/>
    </location>
</feature>
<accession>A0A2T4Z1W1</accession>
<name>A0A2T4Z1W1_9BACL</name>
<evidence type="ECO:0000259" key="7">
    <source>
        <dbReference type="PROSITE" id="PS51198"/>
    </source>
</evidence>
<dbReference type="SUPFAM" id="SSF52540">
    <property type="entry name" value="P-loop containing nucleoside triphosphate hydrolases"/>
    <property type="match status" value="1"/>
</dbReference>
<proteinExistence type="predicted"/>
<dbReference type="EMBL" id="PZZP01000003">
    <property type="protein sequence ID" value="PTM54738.1"/>
    <property type="molecule type" value="Genomic_DNA"/>
</dbReference>
<evidence type="ECO:0000256" key="2">
    <source>
        <dbReference type="ARBA" id="ARBA00022801"/>
    </source>
</evidence>
<keyword evidence="9" id="KW-1185">Reference proteome</keyword>
<gene>
    <name evidence="8" type="ORF">C8J48_3390</name>
</gene>
<dbReference type="InterPro" id="IPR027417">
    <property type="entry name" value="P-loop_NTPase"/>
</dbReference>
<dbReference type="Pfam" id="PF13538">
    <property type="entry name" value="UvrD_C_2"/>
    <property type="match status" value="1"/>
</dbReference>
<dbReference type="GO" id="GO:0003677">
    <property type="term" value="F:DNA binding"/>
    <property type="evidence" value="ECO:0007669"/>
    <property type="project" value="InterPro"/>
</dbReference>
<evidence type="ECO:0000256" key="5">
    <source>
        <dbReference type="PROSITE-ProRule" id="PRU00560"/>
    </source>
</evidence>
<dbReference type="GO" id="GO:0000725">
    <property type="term" value="P:recombinational repair"/>
    <property type="evidence" value="ECO:0007669"/>
    <property type="project" value="TreeGrafter"/>
</dbReference>